<feature type="transmembrane region" description="Helical" evidence="8">
    <location>
        <begin position="278"/>
        <end position="298"/>
    </location>
</feature>
<feature type="transmembrane region" description="Helical" evidence="8">
    <location>
        <begin position="98"/>
        <end position="114"/>
    </location>
</feature>
<keyword evidence="4" id="KW-0808">Transferase</keyword>
<protein>
    <recommendedName>
        <fullName evidence="11">Lipid IV(A) 4-amino-4-deoxy-L-arabinosyltransferase</fullName>
    </recommendedName>
</protein>
<evidence type="ECO:0000256" key="2">
    <source>
        <dbReference type="ARBA" id="ARBA00022475"/>
    </source>
</evidence>
<keyword evidence="3" id="KW-0328">Glycosyltransferase</keyword>
<evidence type="ECO:0000313" key="9">
    <source>
        <dbReference type="EMBL" id="OZS74933.1"/>
    </source>
</evidence>
<dbReference type="STRING" id="587.RB151_005580"/>
<evidence type="ECO:0000256" key="6">
    <source>
        <dbReference type="ARBA" id="ARBA00022989"/>
    </source>
</evidence>
<feature type="transmembrane region" description="Helical" evidence="8">
    <location>
        <begin position="310"/>
        <end position="328"/>
    </location>
</feature>
<gene>
    <name evidence="9" type="ORF">CHI95_08690</name>
</gene>
<dbReference type="GO" id="GO:0009103">
    <property type="term" value="P:lipopolysaccharide biosynthetic process"/>
    <property type="evidence" value="ECO:0007669"/>
    <property type="project" value="UniProtKB-ARBA"/>
</dbReference>
<reference evidence="9 10" key="1">
    <citation type="submission" date="2017-07" db="EMBL/GenBank/DDBJ databases">
        <title>blaIMP-27 on transferable plasmids in Proteus mirabilis and Providencia rettgeri.</title>
        <authorList>
            <person name="Potter R."/>
        </authorList>
    </citation>
    <scope>NUCLEOTIDE SEQUENCE [LARGE SCALE GENOMIC DNA]</scope>
    <source>
        <strain evidence="9 10">PR1</strain>
    </source>
</reference>
<evidence type="ECO:0000256" key="8">
    <source>
        <dbReference type="SAM" id="Phobius"/>
    </source>
</evidence>
<dbReference type="InterPro" id="IPR050297">
    <property type="entry name" value="LipidA_mod_glycosyltrf_83"/>
</dbReference>
<keyword evidence="7 8" id="KW-0472">Membrane</keyword>
<feature type="transmembrane region" description="Helical" evidence="8">
    <location>
        <begin position="126"/>
        <end position="142"/>
    </location>
</feature>
<organism evidence="9 10">
    <name type="scientific">Providencia rettgeri</name>
    <dbReference type="NCBI Taxonomy" id="587"/>
    <lineage>
        <taxon>Bacteria</taxon>
        <taxon>Pseudomonadati</taxon>
        <taxon>Pseudomonadota</taxon>
        <taxon>Gammaproteobacteria</taxon>
        <taxon>Enterobacterales</taxon>
        <taxon>Morganellaceae</taxon>
        <taxon>Providencia</taxon>
    </lineage>
</organism>
<feature type="transmembrane region" description="Helical" evidence="8">
    <location>
        <begin position="365"/>
        <end position="383"/>
    </location>
</feature>
<proteinExistence type="predicted"/>
<dbReference type="EMBL" id="NOWC01000008">
    <property type="protein sequence ID" value="OZS74933.1"/>
    <property type="molecule type" value="Genomic_DNA"/>
</dbReference>
<dbReference type="RefSeq" id="WP_094961398.1">
    <property type="nucleotide sequence ID" value="NZ_CP058958.1"/>
</dbReference>
<evidence type="ECO:0000256" key="4">
    <source>
        <dbReference type="ARBA" id="ARBA00022679"/>
    </source>
</evidence>
<comment type="subcellular location">
    <subcellularLocation>
        <location evidence="1">Cell membrane</location>
        <topology evidence="1">Multi-pass membrane protein</topology>
    </subcellularLocation>
</comment>
<feature type="transmembrane region" description="Helical" evidence="8">
    <location>
        <begin position="148"/>
        <end position="166"/>
    </location>
</feature>
<keyword evidence="6 8" id="KW-1133">Transmembrane helix</keyword>
<dbReference type="AlphaFoldDB" id="A0A264VUG3"/>
<dbReference type="Proteomes" id="UP000216001">
    <property type="component" value="Unassembled WGS sequence"/>
</dbReference>
<feature type="transmembrane region" description="Helical" evidence="8">
    <location>
        <begin position="443"/>
        <end position="462"/>
    </location>
</feature>
<evidence type="ECO:0000256" key="7">
    <source>
        <dbReference type="ARBA" id="ARBA00023136"/>
    </source>
</evidence>
<keyword evidence="2" id="KW-1003">Cell membrane</keyword>
<comment type="caution">
    <text evidence="9">The sequence shown here is derived from an EMBL/GenBank/DDBJ whole genome shotgun (WGS) entry which is preliminary data.</text>
</comment>
<name>A0A264VUG3_PRORE</name>
<feature type="transmembrane region" description="Helical" evidence="8">
    <location>
        <begin position="403"/>
        <end position="423"/>
    </location>
</feature>
<evidence type="ECO:0000256" key="1">
    <source>
        <dbReference type="ARBA" id="ARBA00004651"/>
    </source>
</evidence>
<feature type="transmembrane region" description="Helical" evidence="8">
    <location>
        <begin position="6"/>
        <end position="28"/>
    </location>
</feature>
<evidence type="ECO:0008006" key="11">
    <source>
        <dbReference type="Google" id="ProtNLM"/>
    </source>
</evidence>
<dbReference type="GO" id="GO:0016763">
    <property type="term" value="F:pentosyltransferase activity"/>
    <property type="evidence" value="ECO:0007669"/>
    <property type="project" value="TreeGrafter"/>
</dbReference>
<evidence type="ECO:0000256" key="3">
    <source>
        <dbReference type="ARBA" id="ARBA00022676"/>
    </source>
</evidence>
<feature type="transmembrane region" description="Helical" evidence="8">
    <location>
        <begin position="73"/>
        <end position="92"/>
    </location>
</feature>
<feature type="transmembrane region" description="Helical" evidence="8">
    <location>
        <begin position="178"/>
        <end position="207"/>
    </location>
</feature>
<sequence>MSNKNAPLIILQRSILLLFISFLAMYLLPGIYSHSPWKQDENYSFGIIQTMYETGKWLVPTNAGEPFMEKPPLYYWVAAITSHLFSSFMPLYDAARSASLFFSVINFSFFILLARRFFQATDFTDIRIWVAFALYACAPGIIRHSHDMFTDVALMAGATIGLYGLLGLIQQQKMRMSALWLSLGTIVTMLSKGVFIPGVLWICLFLSPIFLAQCRTKQFWLYSLTAGLIALIAILPWPIQLYLQHPDLFIVWFWENNIGRFFGFSVEKLGAKANLTRIPAAVSLFAFPSGLLAVAYFLRHPIKRLFNSNEFLLALFPLLGVVFLQISASGRALYLLPFIAPMAVLGTQTLLSFPEKILNGIARFAAILWSVLILFLWACYFIALTGHQQEWLAPFSRWLPMSYQMPFSPIAFICALLITLVWFLRNKIIPNPIPPAFHMMKNWLLGLCAVWGVILTLFLGWIDYAKGFEGVFVDLNQHLSGQFTENDCMASDNIGESEAPMLYYYTGVLHQRQDRFEKPEQCRWLIVLSKTIKPAPQGMELFWHNHRPDEFRENLVVYKVIE</sequence>
<feature type="transmembrane region" description="Helical" evidence="8">
    <location>
        <begin position="219"/>
        <end position="237"/>
    </location>
</feature>
<accession>A0A264VUG3</accession>
<feature type="transmembrane region" description="Helical" evidence="8">
    <location>
        <begin position="334"/>
        <end position="353"/>
    </location>
</feature>
<keyword evidence="5 8" id="KW-0812">Transmembrane</keyword>
<dbReference type="PANTHER" id="PTHR33908:SF11">
    <property type="entry name" value="MEMBRANE PROTEIN"/>
    <property type="match status" value="1"/>
</dbReference>
<evidence type="ECO:0000313" key="10">
    <source>
        <dbReference type="Proteomes" id="UP000216001"/>
    </source>
</evidence>
<dbReference type="PANTHER" id="PTHR33908">
    <property type="entry name" value="MANNOSYLTRANSFERASE YKCB-RELATED"/>
    <property type="match status" value="1"/>
</dbReference>
<dbReference type="GO" id="GO:0005886">
    <property type="term" value="C:plasma membrane"/>
    <property type="evidence" value="ECO:0007669"/>
    <property type="project" value="UniProtKB-SubCell"/>
</dbReference>
<evidence type="ECO:0000256" key="5">
    <source>
        <dbReference type="ARBA" id="ARBA00022692"/>
    </source>
</evidence>